<evidence type="ECO:0000256" key="5">
    <source>
        <dbReference type="RuleBase" id="RU361155"/>
    </source>
</evidence>
<dbReference type="InterPro" id="IPR037359">
    <property type="entry name" value="NST/OST"/>
</dbReference>
<dbReference type="Gene3D" id="3.40.50.300">
    <property type="entry name" value="P-loop containing nucleotide triphosphate hydrolases"/>
    <property type="match status" value="1"/>
</dbReference>
<dbReference type="PANTHER" id="PTHR10605">
    <property type="entry name" value="HEPARAN SULFATE SULFOTRANSFERASE"/>
    <property type="match status" value="1"/>
</dbReference>
<dbReference type="EMBL" id="BRXU01000001">
    <property type="protein sequence ID" value="GLC48240.1"/>
    <property type="molecule type" value="Genomic_DNA"/>
</dbReference>
<feature type="compositionally biased region" description="Low complexity" evidence="6">
    <location>
        <begin position="104"/>
        <end position="117"/>
    </location>
</feature>
<proteinExistence type="inferred from homology"/>
<evidence type="ECO:0000256" key="2">
    <source>
        <dbReference type="ARBA" id="ARBA00023180"/>
    </source>
</evidence>
<feature type="active site" description="For sulfotransferase activity" evidence="3">
    <location>
        <position position="219"/>
    </location>
</feature>
<evidence type="ECO:0000256" key="4">
    <source>
        <dbReference type="PIRSR" id="PIRSR637359-2"/>
    </source>
</evidence>
<dbReference type="Pfam" id="PF00685">
    <property type="entry name" value="Sulfotransfer_1"/>
    <property type="match status" value="1"/>
</dbReference>
<dbReference type="SUPFAM" id="SSF52540">
    <property type="entry name" value="P-loop containing nucleoside triphosphate hydrolases"/>
    <property type="match status" value="1"/>
</dbReference>
<dbReference type="Proteomes" id="UP001165080">
    <property type="component" value="Unassembled WGS sequence"/>
</dbReference>
<keyword evidence="10" id="KW-1185">Reference proteome</keyword>
<feature type="region of interest" description="Disordered" evidence="6">
    <location>
        <begin position="1"/>
        <end position="117"/>
    </location>
</feature>
<evidence type="ECO:0000313" key="10">
    <source>
        <dbReference type="Proteomes" id="UP001165080"/>
    </source>
</evidence>
<protein>
    <recommendedName>
        <fullName evidence="5">Sulfotransferase</fullName>
        <ecNumber evidence="5">2.8.2.-</ecNumber>
    </recommendedName>
</protein>
<dbReference type="PANTHER" id="PTHR10605:SF56">
    <property type="entry name" value="BIFUNCTIONAL HEPARAN SULFATE N-DEACETYLASE_N-SULFOTRANSFERASE"/>
    <property type="match status" value="1"/>
</dbReference>
<dbReference type="GO" id="GO:0008146">
    <property type="term" value="F:sulfotransferase activity"/>
    <property type="evidence" value="ECO:0007669"/>
    <property type="project" value="InterPro"/>
</dbReference>
<gene>
    <name evidence="9" type="primary">PLEST000789</name>
    <name evidence="9" type="ORF">PLESTB_000074200</name>
</gene>
<dbReference type="InterPro" id="IPR000863">
    <property type="entry name" value="Sulfotransferase_dom"/>
</dbReference>
<evidence type="ECO:0000256" key="7">
    <source>
        <dbReference type="SAM" id="Phobius"/>
    </source>
</evidence>
<sequence>MPASLHSRLVGPDDGTPGAGSNASASAGSSSGGAPFGVAPAHDAAPEAAASEAAAVVEPEGAMSSSAAGAVAEGAMPANDGPGRGPDEKAPSPNPSPWSHRRQPQPQQRPVAAAPARGLSPAQRLALTLAMPLMMMYCMAAFAVAWMSTFTVVPSYILAQRLYWTCPFIPHIWRRLGPLAGFAARIGFESSHCINILTRLLTLPLRPHLPSFYILGFPKCGTTSLAEHLRTHPGLSATAGLPYHEALAKESHFFQGVYGRSCASSRLLYRSCFPTVVTRWWHEVVRGAPAWMCFDACPVNACTPHVAERIRRLTPDAKIVVMLRDPVPGVFSAEIMMRDMGVPLEWTLTEPVTPNDPRFTQIPADVASLWRELAVLPHDAPLPYKLPYTLYNTLGATLQCGMYAELLQPFLERFPRESFMFINFGDFVKDTEGVVRQVLDFVGLDSQSYRHVPLLPAMKNNYGSRRMHPSVKAALTELFREPNRRVAALLGRNDLGWAGMGPESA</sequence>
<comment type="similarity">
    <text evidence="5">Belongs to the sulfotransferase 1 family.</text>
</comment>
<name>A0A9W6EXG6_9CHLO</name>
<feature type="binding site" evidence="4">
    <location>
        <position position="324"/>
    </location>
    <ligand>
        <name>3'-phosphoadenylyl sulfate</name>
        <dbReference type="ChEBI" id="CHEBI:58339"/>
    </ligand>
</feature>
<dbReference type="InterPro" id="IPR027417">
    <property type="entry name" value="P-loop_NTPase"/>
</dbReference>
<feature type="compositionally biased region" description="Low complexity" evidence="6">
    <location>
        <begin position="15"/>
        <end position="29"/>
    </location>
</feature>
<accession>A0A9W6EXG6</accession>
<dbReference type="AlphaFoldDB" id="A0A9W6EXG6"/>
<evidence type="ECO:0000256" key="6">
    <source>
        <dbReference type="SAM" id="MobiDB-lite"/>
    </source>
</evidence>
<organism evidence="9 10">
    <name type="scientific">Pleodorina starrii</name>
    <dbReference type="NCBI Taxonomy" id="330485"/>
    <lineage>
        <taxon>Eukaryota</taxon>
        <taxon>Viridiplantae</taxon>
        <taxon>Chlorophyta</taxon>
        <taxon>core chlorophytes</taxon>
        <taxon>Chlorophyceae</taxon>
        <taxon>CS clade</taxon>
        <taxon>Chlamydomonadales</taxon>
        <taxon>Volvocaceae</taxon>
        <taxon>Pleodorina</taxon>
    </lineage>
</organism>
<feature type="transmembrane region" description="Helical" evidence="7">
    <location>
        <begin position="125"/>
        <end position="147"/>
    </location>
</feature>
<evidence type="ECO:0000256" key="3">
    <source>
        <dbReference type="PIRSR" id="PIRSR637359-1"/>
    </source>
</evidence>
<keyword evidence="7" id="KW-0812">Transmembrane</keyword>
<comment type="caution">
    <text evidence="9">The sequence shown here is derived from an EMBL/GenBank/DDBJ whole genome shotgun (WGS) entry which is preliminary data.</text>
</comment>
<feature type="binding site" evidence="4">
    <location>
        <position position="332"/>
    </location>
    <ligand>
        <name>3'-phosphoadenylyl sulfate</name>
        <dbReference type="ChEBI" id="CHEBI:58339"/>
    </ligand>
</feature>
<dbReference type="EC" id="2.8.2.-" evidence="5"/>
<keyword evidence="7" id="KW-0472">Membrane</keyword>
<evidence type="ECO:0000259" key="8">
    <source>
        <dbReference type="Pfam" id="PF00685"/>
    </source>
</evidence>
<evidence type="ECO:0000256" key="1">
    <source>
        <dbReference type="ARBA" id="ARBA00022679"/>
    </source>
</evidence>
<evidence type="ECO:0000313" key="9">
    <source>
        <dbReference type="EMBL" id="GLC48240.1"/>
    </source>
</evidence>
<feature type="domain" description="Sulfotransferase" evidence="8">
    <location>
        <begin position="212"/>
        <end position="463"/>
    </location>
</feature>
<reference evidence="9 10" key="1">
    <citation type="journal article" date="2023" name="Commun. Biol.">
        <title>Reorganization of the ancestral sex-determining regions during the evolution of trioecy in Pleodorina starrii.</title>
        <authorList>
            <person name="Takahashi K."/>
            <person name="Suzuki S."/>
            <person name="Kawai-Toyooka H."/>
            <person name="Yamamoto K."/>
            <person name="Hamaji T."/>
            <person name="Ootsuki R."/>
            <person name="Yamaguchi H."/>
            <person name="Kawachi M."/>
            <person name="Higashiyama T."/>
            <person name="Nozaki H."/>
        </authorList>
    </citation>
    <scope>NUCLEOTIDE SEQUENCE [LARGE SCALE GENOMIC DNA]</scope>
    <source>
        <strain evidence="9 10">NIES-4479</strain>
    </source>
</reference>
<keyword evidence="2" id="KW-0325">Glycoprotein</keyword>
<feature type="compositionally biased region" description="Low complexity" evidence="6">
    <location>
        <begin position="36"/>
        <end position="78"/>
    </location>
</feature>
<keyword evidence="1 5" id="KW-0808">Transferase</keyword>
<keyword evidence="7" id="KW-1133">Transmembrane helix</keyword>